<reference evidence="1 2" key="1">
    <citation type="journal article" date="2020" name="Antibiotics">
        <title>Molecular Typing, Characterization of Antimicrobial Resistance, Virulence Profiling and Analysis of Whole-Genome Sequence of Clinical Klebsiella pneumoniae Isolates.</title>
        <authorList>
            <person name="Shelenkov A."/>
            <person name="Mikhaylova Y."/>
            <person name="Yanushevich Y."/>
            <person name="Samoilov A."/>
            <person name="Petrova L."/>
            <person name="Fomina V."/>
            <person name="Gusarov V."/>
            <person name="Zamyatin M."/>
            <person name="Shagin D."/>
            <person name="Akimkin V."/>
        </authorList>
    </citation>
    <scope>NUCLEOTIDE SEQUENCE [LARGE SCALE GENOMIC DNA]</scope>
    <source>
        <strain evidence="1 2">CriePir120</strain>
    </source>
</reference>
<dbReference type="EMBL" id="CP063008">
    <property type="protein sequence ID" value="QOU50631.1"/>
    <property type="molecule type" value="Genomic_DNA"/>
</dbReference>
<accession>A0A6G1Y411</accession>
<organism evidence="1 2">
    <name type="scientific">Klebsiella pneumoniae</name>
    <dbReference type="NCBI Taxonomy" id="573"/>
    <lineage>
        <taxon>Bacteria</taxon>
        <taxon>Pseudomonadati</taxon>
        <taxon>Pseudomonadota</taxon>
        <taxon>Gammaproteobacteria</taxon>
        <taxon>Enterobacterales</taxon>
        <taxon>Enterobacteriaceae</taxon>
        <taxon>Klebsiella/Raoultella group</taxon>
        <taxon>Klebsiella</taxon>
        <taxon>Klebsiella pneumoniae complex</taxon>
    </lineage>
</organism>
<proteinExistence type="predicted"/>
<dbReference type="Proteomes" id="UP000439817">
    <property type="component" value="Chromosome"/>
</dbReference>
<name>A0A6G1Y411_KLEPN</name>
<dbReference type="AlphaFoldDB" id="A0A6G1Y411"/>
<dbReference type="InterPro" id="IPR046203">
    <property type="entry name" value="DUF6236"/>
</dbReference>
<evidence type="ECO:0000313" key="2">
    <source>
        <dbReference type="Proteomes" id="UP000439817"/>
    </source>
</evidence>
<protein>
    <submittedName>
        <fullName evidence="1">Uncharacterized protein</fullName>
    </submittedName>
</protein>
<dbReference type="RefSeq" id="WP_117043242.1">
    <property type="nucleotide sequence ID" value="NZ_CATPCZ010000004.1"/>
</dbReference>
<dbReference type="Pfam" id="PF19749">
    <property type="entry name" value="DUF6236"/>
    <property type="match status" value="1"/>
</dbReference>
<gene>
    <name evidence="1" type="ORF">GJJ08_020140</name>
</gene>
<evidence type="ECO:0000313" key="1">
    <source>
        <dbReference type="EMBL" id="QOU50631.1"/>
    </source>
</evidence>
<sequence length="282" mass="32202">MENHIIIYPEMYLDHNKKSVQLTANLSPRTLMISALYWDKILTPNNNFYYAAYEVVEEFRELNKAGFILMDILEINGDGYVSDIIYKENKKYVFEKLNSKKSNTTINDAYGLFSNDKENTLPDHGEIVNLINAIPEPSVSTNIHDILEFRLKRGDELKNLMIKLNEFELRIMKAENKEMEFKMIVNELDRACYDIIKLYKESKIKFNLSNVKFNFSIKEVMKFAGSAYGGAIAIGLGETTALLTAMAAGAAATLEINADISYKKIDKTCPFNYIGMMSKKLS</sequence>